<proteinExistence type="predicted"/>
<dbReference type="Gene3D" id="2.130.10.130">
    <property type="entry name" value="Integrin alpha, N-terminal"/>
    <property type="match status" value="3"/>
</dbReference>
<dbReference type="PANTHER" id="PTHR46580:SF4">
    <property type="entry name" value="ATP_GTP-BINDING PROTEIN"/>
    <property type="match status" value="1"/>
</dbReference>
<accession>A0ABS9L0I6</accession>
<gene>
    <name evidence="3" type="ORF">LZZ85_27690</name>
</gene>
<comment type="caution">
    <text evidence="3">The sequence shown here is derived from an EMBL/GenBank/DDBJ whole genome shotgun (WGS) entry which is preliminary data.</text>
</comment>
<organism evidence="3 4">
    <name type="scientific">Terrimonas ginsenosidimutans</name>
    <dbReference type="NCBI Taxonomy" id="2908004"/>
    <lineage>
        <taxon>Bacteria</taxon>
        <taxon>Pseudomonadati</taxon>
        <taxon>Bacteroidota</taxon>
        <taxon>Chitinophagia</taxon>
        <taxon>Chitinophagales</taxon>
        <taxon>Chitinophagaceae</taxon>
        <taxon>Terrimonas</taxon>
    </lineage>
</organism>
<dbReference type="PANTHER" id="PTHR46580">
    <property type="entry name" value="SENSOR KINASE-RELATED"/>
    <property type="match status" value="1"/>
</dbReference>
<evidence type="ECO:0000313" key="3">
    <source>
        <dbReference type="EMBL" id="MCG2618117.1"/>
    </source>
</evidence>
<dbReference type="SUPFAM" id="SSF69318">
    <property type="entry name" value="Integrin alpha N-terminal domain"/>
    <property type="match status" value="1"/>
</dbReference>
<sequence length="393" mass="42396">MKFCFLILCLSTAITHETFAQSSASPAHQKQSNTTLVNYFPNFNRTLLLEEKPDTTANASFADFDGDGHTDILLVKGRHWPIIDRILLGDGSGKIRKAYNLSSVADRSYTGGVADFNGDGFPDIAVSNDYPDRKLVYFNDGKGNFTVGAEFGIPKWPTRNLSIADLNSDGSPDLILANRGRPGQTSNYICLNNGKGQFDSNCIAFAPYPATTILPADINQDGFIDLVVPHRDGGQSYVYLGGADKTYSDARRIKFGAADASIRTAASADFNGDGLPDIVAIDEFKGVNLYLGQKDPGFSAGVSLEDSTRTPYALTIADLNNDRKMDIIIGHVEAPSTIFFNNGTTRDFKSISFGDSKGTVYGFAVGDFDGDGMPDIVAARSEAQCVLYFGGVR</sequence>
<dbReference type="Pfam" id="PF13517">
    <property type="entry name" value="FG-GAP_3"/>
    <property type="match status" value="2"/>
</dbReference>
<dbReference type="Proteomes" id="UP001165367">
    <property type="component" value="Unassembled WGS sequence"/>
</dbReference>
<evidence type="ECO:0000256" key="1">
    <source>
        <dbReference type="ARBA" id="ARBA00022729"/>
    </source>
</evidence>
<name>A0ABS9L0I6_9BACT</name>
<feature type="chain" id="PRO_5046309362" evidence="2">
    <location>
        <begin position="21"/>
        <end position="393"/>
    </location>
</feature>
<dbReference type="EMBL" id="JAKLTR010000034">
    <property type="protein sequence ID" value="MCG2618117.1"/>
    <property type="molecule type" value="Genomic_DNA"/>
</dbReference>
<evidence type="ECO:0000256" key="2">
    <source>
        <dbReference type="SAM" id="SignalP"/>
    </source>
</evidence>
<dbReference type="InterPro" id="IPR028994">
    <property type="entry name" value="Integrin_alpha_N"/>
</dbReference>
<keyword evidence="4" id="KW-1185">Reference proteome</keyword>
<protein>
    <submittedName>
        <fullName evidence="3">VCBS repeat-containing protein</fullName>
    </submittedName>
</protein>
<dbReference type="InterPro" id="IPR013517">
    <property type="entry name" value="FG-GAP"/>
</dbReference>
<keyword evidence="1 2" id="KW-0732">Signal</keyword>
<dbReference type="RefSeq" id="WP_237877289.1">
    <property type="nucleotide sequence ID" value="NZ_JAKLTR010000034.1"/>
</dbReference>
<evidence type="ECO:0000313" key="4">
    <source>
        <dbReference type="Proteomes" id="UP001165367"/>
    </source>
</evidence>
<reference evidence="3" key="1">
    <citation type="submission" date="2022-01" db="EMBL/GenBank/DDBJ databases">
        <authorList>
            <person name="Jo J.-H."/>
            <person name="Im W.-T."/>
        </authorList>
    </citation>
    <scope>NUCLEOTIDE SEQUENCE</scope>
    <source>
        <strain evidence="3">NA20</strain>
    </source>
</reference>
<feature type="signal peptide" evidence="2">
    <location>
        <begin position="1"/>
        <end position="20"/>
    </location>
</feature>